<organism evidence="2 3">
    <name type="scientific">Nakamurella multipartita (strain ATCC 700099 / DSM 44233 / CIP 104796 / JCM 9543 / NBRC 105858 / Y-104)</name>
    <name type="common">Microsphaera multipartita</name>
    <dbReference type="NCBI Taxonomy" id="479431"/>
    <lineage>
        <taxon>Bacteria</taxon>
        <taxon>Bacillati</taxon>
        <taxon>Actinomycetota</taxon>
        <taxon>Actinomycetes</taxon>
        <taxon>Nakamurellales</taxon>
        <taxon>Nakamurellaceae</taxon>
        <taxon>Nakamurella</taxon>
    </lineage>
</organism>
<protein>
    <submittedName>
        <fullName evidence="2">WD40 domain protein beta Propeller</fullName>
    </submittedName>
</protein>
<reference evidence="3" key="1">
    <citation type="submission" date="2009-09" db="EMBL/GenBank/DDBJ databases">
        <title>The complete genome of Nakamurella multipartita DSM 44233.</title>
        <authorList>
            <consortium name="US DOE Joint Genome Institute (JGI-PGF)"/>
            <person name="Lucas S."/>
            <person name="Copeland A."/>
            <person name="Lapidus A."/>
            <person name="Glavina del Rio T."/>
            <person name="Dalin E."/>
            <person name="Tice H."/>
            <person name="Bruce D."/>
            <person name="Goodwin L."/>
            <person name="Pitluck S."/>
            <person name="Kyrpides N."/>
            <person name="Mavromatis K."/>
            <person name="Ivanova N."/>
            <person name="Ovchinnikova G."/>
            <person name="Sims D."/>
            <person name="Meincke L."/>
            <person name="Brettin T."/>
            <person name="Detter J.C."/>
            <person name="Han C."/>
            <person name="Larimer F."/>
            <person name="Land M."/>
            <person name="Hauser L."/>
            <person name="Markowitz V."/>
            <person name="Cheng J.-F."/>
            <person name="Hugenholtz P."/>
            <person name="Woyke T."/>
            <person name="Wu D."/>
            <person name="Klenk H.-P."/>
            <person name="Eisen J.A."/>
        </authorList>
    </citation>
    <scope>NUCLEOTIDE SEQUENCE [LARGE SCALE GENOMIC DNA]</scope>
    <source>
        <strain evidence="3">ATCC 700099 / DSM 44233 / CIP 104796 / JCM 9543 / NBRC 105858 / Y-104</strain>
    </source>
</reference>
<accession>C8XK58</accession>
<dbReference type="PANTHER" id="PTHR36842:SF1">
    <property type="entry name" value="PROTEIN TOLB"/>
    <property type="match status" value="1"/>
</dbReference>
<name>C8XK58_NAKMY</name>
<dbReference type="STRING" id="479431.Namu_0311"/>
<dbReference type="OrthoDB" id="9808778at2"/>
<dbReference type="eggNOG" id="COG0823">
    <property type="taxonomic scope" value="Bacteria"/>
</dbReference>
<dbReference type="PANTHER" id="PTHR36842">
    <property type="entry name" value="PROTEIN TOLB HOMOLOG"/>
    <property type="match status" value="1"/>
</dbReference>
<evidence type="ECO:0000256" key="1">
    <source>
        <dbReference type="ARBA" id="ARBA00009820"/>
    </source>
</evidence>
<dbReference type="Gene3D" id="2.120.10.30">
    <property type="entry name" value="TolB, C-terminal domain"/>
    <property type="match status" value="2"/>
</dbReference>
<dbReference type="InterPro" id="IPR011659">
    <property type="entry name" value="WD40"/>
</dbReference>
<sequence>MPRSAPLTDTQLIATRNEDDKNDLSVIDTTTGMVVGKLTDGSPGSQYPTMSPDRSTIVYAQTSDHGIELRMMAADGSGDRSLLAADSEFCPNPQRPAWNPMDTSEIAVACRRGEDPDTLALISVDGTLRSTINTGFPSFDDPTYSPDGKTLAYWASQTPGSTSGAIYTQPVNGSEAPKQITSPGARANDVDPVWSVDGKTIYFRRATEDASGQSSAQILRVQADGSGLTPITDGTAFDNDPSVSPDGTQLAFFSNRTNAAGNNAGQIWVINVDGTGLRQIGIGKPGTASGPPEWSRR</sequence>
<dbReference type="Proteomes" id="UP000002218">
    <property type="component" value="Chromosome"/>
</dbReference>
<reference evidence="2 3" key="2">
    <citation type="journal article" date="2010" name="Stand. Genomic Sci.">
        <title>Complete genome sequence of Nakamurella multipartita type strain (Y-104).</title>
        <authorList>
            <person name="Tice H."/>
            <person name="Mayilraj S."/>
            <person name="Sims D."/>
            <person name="Lapidus A."/>
            <person name="Nolan M."/>
            <person name="Lucas S."/>
            <person name="Glavina Del Rio T."/>
            <person name="Copeland A."/>
            <person name="Cheng J.F."/>
            <person name="Meincke L."/>
            <person name="Bruce D."/>
            <person name="Goodwin L."/>
            <person name="Pitluck S."/>
            <person name="Ivanova N."/>
            <person name="Mavromatis K."/>
            <person name="Ovchinnikova G."/>
            <person name="Pati A."/>
            <person name="Chen A."/>
            <person name="Palaniappan K."/>
            <person name="Land M."/>
            <person name="Hauser L."/>
            <person name="Chang Y.J."/>
            <person name="Jeffries C.D."/>
            <person name="Detter J.C."/>
            <person name="Brettin T."/>
            <person name="Rohde M."/>
            <person name="Goker M."/>
            <person name="Bristow J."/>
            <person name="Eisen J.A."/>
            <person name="Markowitz V."/>
            <person name="Hugenholtz P."/>
            <person name="Kyrpides N.C."/>
            <person name="Klenk H.P."/>
            <person name="Chen F."/>
        </authorList>
    </citation>
    <scope>NUCLEOTIDE SEQUENCE [LARGE SCALE GENOMIC DNA]</scope>
    <source>
        <strain evidence="3">ATCC 700099 / DSM 44233 / CIP 104796 / JCM 9543 / NBRC 105858 / Y-104</strain>
    </source>
</reference>
<gene>
    <name evidence="2" type="ordered locus">Namu_0311</name>
</gene>
<evidence type="ECO:0000313" key="2">
    <source>
        <dbReference type="EMBL" id="ACV76741.1"/>
    </source>
</evidence>
<dbReference type="SUPFAM" id="SSF69304">
    <property type="entry name" value="Tricorn protease N-terminal domain"/>
    <property type="match status" value="1"/>
</dbReference>
<proteinExistence type="inferred from homology"/>
<dbReference type="HOGENOM" id="CLU_936358_0_0_11"/>
<dbReference type="EMBL" id="CP001737">
    <property type="protein sequence ID" value="ACV76741.1"/>
    <property type="molecule type" value="Genomic_DNA"/>
</dbReference>
<dbReference type="InterPro" id="IPR011042">
    <property type="entry name" value="6-blade_b-propeller_TolB-like"/>
</dbReference>
<dbReference type="Pfam" id="PF07676">
    <property type="entry name" value="PD40"/>
    <property type="match status" value="3"/>
</dbReference>
<dbReference type="AlphaFoldDB" id="C8XK58"/>
<keyword evidence="3" id="KW-1185">Reference proteome</keyword>
<dbReference type="InParanoid" id="C8XK58"/>
<dbReference type="RefSeq" id="WP_012814216.1">
    <property type="nucleotide sequence ID" value="NC_013235.1"/>
</dbReference>
<evidence type="ECO:0000313" key="3">
    <source>
        <dbReference type="Proteomes" id="UP000002218"/>
    </source>
</evidence>
<comment type="similarity">
    <text evidence="1">Belongs to the TolB family.</text>
</comment>
<dbReference type="KEGG" id="nml:Namu_0311"/>